<dbReference type="NCBIfam" id="TIGR04183">
    <property type="entry name" value="Por_Secre_tail"/>
    <property type="match status" value="1"/>
</dbReference>
<dbReference type="InterPro" id="IPR011889">
    <property type="entry name" value="Liste_lipo_26"/>
</dbReference>
<dbReference type="NCBIfam" id="TIGR02167">
    <property type="entry name" value="Liste_lipo_26"/>
    <property type="match status" value="4"/>
</dbReference>
<reference evidence="4" key="1">
    <citation type="submission" date="2023-07" db="EMBL/GenBank/DDBJ databases">
        <title>Chryseobacterium sp. strain PBS4-4 Genome sequencing and assembly.</title>
        <authorList>
            <person name="Jung Y."/>
        </authorList>
    </citation>
    <scope>NUCLEOTIDE SEQUENCE [LARGE SCALE GENOMIC DNA]</scope>
    <source>
        <strain evidence="4">PBS4-4</strain>
    </source>
</reference>
<feature type="domain" description="Secretion system C-terminal sorting" evidence="2">
    <location>
        <begin position="393"/>
        <end position="458"/>
    </location>
</feature>
<dbReference type="RefSeq" id="WP_263000918.1">
    <property type="nucleotide sequence ID" value="NZ_JAOTEM010000001.1"/>
</dbReference>
<dbReference type="SUPFAM" id="SSF141571">
    <property type="entry name" value="Pentapeptide repeat-like"/>
    <property type="match status" value="1"/>
</dbReference>
<keyword evidence="4" id="KW-1185">Reference proteome</keyword>
<accession>A0ABT2W149</accession>
<dbReference type="EMBL" id="JAOTEM010000001">
    <property type="protein sequence ID" value="MCU7615720.1"/>
    <property type="molecule type" value="Genomic_DNA"/>
</dbReference>
<name>A0ABT2W149_9FLAO</name>
<proteinExistence type="predicted"/>
<comment type="caution">
    <text evidence="3">The sequence shown here is derived from an EMBL/GenBank/DDBJ whole genome shotgun (WGS) entry which is preliminary data.</text>
</comment>
<evidence type="ECO:0000313" key="3">
    <source>
        <dbReference type="EMBL" id="MCU7615720.1"/>
    </source>
</evidence>
<evidence type="ECO:0000313" key="4">
    <source>
        <dbReference type="Proteomes" id="UP001208649"/>
    </source>
</evidence>
<keyword evidence="1" id="KW-0732">Signal</keyword>
<evidence type="ECO:0000259" key="2">
    <source>
        <dbReference type="Pfam" id="PF18962"/>
    </source>
</evidence>
<dbReference type="Proteomes" id="UP001208649">
    <property type="component" value="Unassembled WGS sequence"/>
</dbReference>
<gene>
    <name evidence="3" type="ORF">NZ698_00800</name>
</gene>
<dbReference type="InterPro" id="IPR005046">
    <property type="entry name" value="DUF285"/>
</dbReference>
<evidence type="ECO:0000256" key="1">
    <source>
        <dbReference type="ARBA" id="ARBA00022729"/>
    </source>
</evidence>
<dbReference type="Pfam" id="PF03382">
    <property type="entry name" value="DUF285"/>
    <property type="match status" value="1"/>
</dbReference>
<dbReference type="InterPro" id="IPR026444">
    <property type="entry name" value="Secre_tail"/>
</dbReference>
<organism evidence="3 4">
    <name type="scientific">Chryseobacterium edaphi</name>
    <dbReference type="NCBI Taxonomy" id="2976532"/>
    <lineage>
        <taxon>Bacteria</taxon>
        <taxon>Pseudomonadati</taxon>
        <taxon>Bacteroidota</taxon>
        <taxon>Flavobacteriia</taxon>
        <taxon>Flavobacteriales</taxon>
        <taxon>Weeksellaceae</taxon>
        <taxon>Chryseobacterium group</taxon>
        <taxon>Chryseobacterium</taxon>
    </lineage>
</organism>
<sequence length="462" mass="51725">MQKLLFVVICIFFFQITKAQNEFITVWKPGNISTQNISGGIPSTSTQIWFPGRGNNFNVTWEEVGYPSHNGTLSNVSSTINFLIDFGTPQNPVATDATYKVKVSNGGGSFNAIKFPDTVFILPIDSPPIVNLHAGDIKKILEVSQWGNISWDTFTFAFFNCSYLDVTATDLPDLSNVTTTEGMFFSTGIIANSSISSWNTSNVTNMRYMFAQTTFFNQPVGNWDVSNVTDMGWMFHACVSFNQPLNNWNTSKVILMDHMFHYCNGFNQDLSNWNTSKVTNMNLLLGGANIFNQNLGNWDLSSLANGSQMLSGTNLNCSNWDQTLVAWMNNITLPSSLNIGNVSTAKYSHPSAVNARNYLLNIKGWTFSGDVYDPSCESNLSTSENISIKEISIYPNPATNFIFIKNLPKENVKYRITDFNGRLITQNILEREMISIQQLDPGNYILTITIKDKAKNFKFIKN</sequence>
<protein>
    <submittedName>
        <fullName evidence="3">BspA family leucine-rich repeat surface protein</fullName>
    </submittedName>
</protein>
<dbReference type="Pfam" id="PF18962">
    <property type="entry name" value="Por_Secre_tail"/>
    <property type="match status" value="1"/>
</dbReference>